<evidence type="ECO:0000256" key="7">
    <source>
        <dbReference type="PROSITE-ProRule" id="PRU10141"/>
    </source>
</evidence>
<evidence type="ECO:0000313" key="10">
    <source>
        <dbReference type="EMBL" id="CAK9264161.1"/>
    </source>
</evidence>
<dbReference type="PROSITE" id="PS00108">
    <property type="entry name" value="PROTEIN_KINASE_ST"/>
    <property type="match status" value="1"/>
</dbReference>
<dbReference type="Gene3D" id="1.10.510.10">
    <property type="entry name" value="Transferase(Phosphotransferase) domain 1"/>
    <property type="match status" value="1"/>
</dbReference>
<keyword evidence="5" id="KW-0418">Kinase</keyword>
<keyword evidence="8" id="KW-0472">Membrane</keyword>
<dbReference type="InterPro" id="IPR000719">
    <property type="entry name" value="Prot_kinase_dom"/>
</dbReference>
<dbReference type="InterPro" id="IPR008271">
    <property type="entry name" value="Ser/Thr_kinase_AS"/>
</dbReference>
<dbReference type="EMBL" id="OZ020111">
    <property type="protein sequence ID" value="CAK9264161.1"/>
    <property type="molecule type" value="Genomic_DNA"/>
</dbReference>
<comment type="subcellular location">
    <subcellularLocation>
        <location evidence="1">Membrane</location>
        <topology evidence="1">Single-pass membrane protein</topology>
    </subcellularLocation>
</comment>
<evidence type="ECO:0000256" key="1">
    <source>
        <dbReference type="ARBA" id="ARBA00004167"/>
    </source>
</evidence>
<evidence type="ECO:0000259" key="9">
    <source>
        <dbReference type="PROSITE" id="PS50011"/>
    </source>
</evidence>
<dbReference type="Pfam" id="PF08238">
    <property type="entry name" value="Sel1"/>
    <property type="match status" value="2"/>
</dbReference>
<dbReference type="InterPro" id="IPR011009">
    <property type="entry name" value="Kinase-like_dom_sf"/>
</dbReference>
<dbReference type="Pfam" id="PF07714">
    <property type="entry name" value="PK_Tyr_Ser-Thr"/>
    <property type="match status" value="1"/>
</dbReference>
<organism evidence="10 11">
    <name type="scientific">Sphagnum jensenii</name>
    <dbReference type="NCBI Taxonomy" id="128206"/>
    <lineage>
        <taxon>Eukaryota</taxon>
        <taxon>Viridiplantae</taxon>
        <taxon>Streptophyta</taxon>
        <taxon>Embryophyta</taxon>
        <taxon>Bryophyta</taxon>
        <taxon>Sphagnophytina</taxon>
        <taxon>Sphagnopsida</taxon>
        <taxon>Sphagnales</taxon>
        <taxon>Sphagnaceae</taxon>
        <taxon>Sphagnum</taxon>
    </lineage>
</organism>
<evidence type="ECO:0000256" key="5">
    <source>
        <dbReference type="ARBA" id="ARBA00022777"/>
    </source>
</evidence>
<feature type="transmembrane region" description="Helical" evidence="8">
    <location>
        <begin position="690"/>
        <end position="709"/>
    </location>
</feature>
<keyword evidence="2" id="KW-0723">Serine/threonine-protein kinase</keyword>
<evidence type="ECO:0000256" key="6">
    <source>
        <dbReference type="ARBA" id="ARBA00022840"/>
    </source>
</evidence>
<dbReference type="SMART" id="SM00220">
    <property type="entry name" value="S_TKc"/>
    <property type="match status" value="1"/>
</dbReference>
<dbReference type="InterPro" id="IPR011990">
    <property type="entry name" value="TPR-like_helical_dom_sf"/>
</dbReference>
<dbReference type="PANTHER" id="PTHR24416">
    <property type="entry name" value="TYROSINE-PROTEIN KINASE RECEPTOR"/>
    <property type="match status" value="1"/>
</dbReference>
<dbReference type="Gene3D" id="1.25.40.10">
    <property type="entry name" value="Tetratricopeptide repeat domain"/>
    <property type="match status" value="1"/>
</dbReference>
<dbReference type="SMART" id="SM00671">
    <property type="entry name" value="SEL1"/>
    <property type="match status" value="3"/>
</dbReference>
<dbReference type="PANTHER" id="PTHR24416:SF611">
    <property type="entry name" value="TYROSINE-PROTEIN KINASE TRANSMEMBRANE RECEPTOR ROR"/>
    <property type="match status" value="1"/>
</dbReference>
<keyword evidence="11" id="KW-1185">Reference proteome</keyword>
<evidence type="ECO:0000313" key="11">
    <source>
        <dbReference type="Proteomes" id="UP001497444"/>
    </source>
</evidence>
<dbReference type="SUPFAM" id="SSF81901">
    <property type="entry name" value="HCP-like"/>
    <property type="match status" value="1"/>
</dbReference>
<reference evidence="10" key="1">
    <citation type="submission" date="2024-02" db="EMBL/GenBank/DDBJ databases">
        <authorList>
            <consortium name="ELIXIR-Norway"/>
            <consortium name="Elixir Norway"/>
        </authorList>
    </citation>
    <scope>NUCLEOTIDE SEQUENCE</scope>
</reference>
<feature type="binding site" evidence="7">
    <location>
        <position position="296"/>
    </location>
    <ligand>
        <name>ATP</name>
        <dbReference type="ChEBI" id="CHEBI:30616"/>
    </ligand>
</feature>
<feature type="domain" description="Protein kinase" evidence="9">
    <location>
        <begin position="269"/>
        <end position="548"/>
    </location>
</feature>
<sequence>MLKAKGERFQQSWLTGPCSTQRCMDLKGRSRDVVKIISGCDLSSFPLLIKTQSSFVLSYRCIYTLCSSMTSLYSQCKDIVNNLMQQCEEVEFNRCLCKLIAKTYMDSLVDLEKCLLKSDVEIDTKMLDSCRQVLAELCCVMCCGERLAKDWSNKDWWRSTVSSSDSASVQKRVELHLKEFLSCVKVLKIAIAEASGDSAFDLSTIEHSQLLMSDIEIAFEEDRKELFQHVQEMEITQGTCGEGYELAKYLPERCNLKSQDSISCQNLDIFEDEVLGEGAFGKVCKCKVFGLMAAAKFFKHGEDTAKAVEDEIKLFARLQHPNVVQCIGHVLTERGPVLVSELMTEDLRSYLDREVHMDTNEEKPLPLLVVLDIMLQIAEGMNYLHENDVMHRDLKAKNVLINAVKNEENLELSSSKVVKIADFGLAKLNENNQYSTKDLGWCFEEGLKGNLPIEVYSVVVFNTIENEKGKLGDGKHIYSVSAQLEAAKYFANWNNRWQDADKAFKLFWNLAKGFHPEALYRVGWCFEHGFGTKQNNQSACKYYLRAFHWGYDCASVELGWCYATGRGVDQNHNLEKSMLKKALAAQKERQIRLPCITEMLQQLDHPSKSPDATRPQVMDVLKRYQDTCRLKLDFIQGSSIGKKLIPDLFHSSDSLGESTIVTDSLREQKTMDAIDLLDRVPGTEYLGHRWVALLLTVTMISILISSLYVAVNEFPLALCISVFQTTQLLVGLCCDIISLAFIVYVCGRWAYLRYESFRVRKPTESKPTGIKDFSELSLAKMTVLEAYQGAVNGATYGELVVGELKRPVSDIPYLADQDHHL</sequence>
<keyword evidence="3" id="KW-0808">Transferase</keyword>
<gene>
    <name evidence="10" type="ORF">CSSPJE1EN1_LOCUS9639</name>
</gene>
<dbReference type="InterPro" id="IPR001245">
    <property type="entry name" value="Ser-Thr/Tyr_kinase_cat_dom"/>
</dbReference>
<name>A0ABP0WE32_9BRYO</name>
<evidence type="ECO:0000256" key="4">
    <source>
        <dbReference type="ARBA" id="ARBA00022741"/>
    </source>
</evidence>
<keyword evidence="8" id="KW-0812">Transmembrane</keyword>
<evidence type="ECO:0000256" key="2">
    <source>
        <dbReference type="ARBA" id="ARBA00022527"/>
    </source>
</evidence>
<evidence type="ECO:0000256" key="8">
    <source>
        <dbReference type="SAM" id="Phobius"/>
    </source>
</evidence>
<dbReference type="PROSITE" id="PS00107">
    <property type="entry name" value="PROTEIN_KINASE_ATP"/>
    <property type="match status" value="1"/>
</dbReference>
<proteinExistence type="predicted"/>
<dbReference type="SUPFAM" id="SSF56112">
    <property type="entry name" value="Protein kinase-like (PK-like)"/>
    <property type="match status" value="1"/>
</dbReference>
<keyword evidence="4 7" id="KW-0547">Nucleotide-binding</keyword>
<keyword evidence="6 7" id="KW-0067">ATP-binding</keyword>
<dbReference type="InterPro" id="IPR006597">
    <property type="entry name" value="Sel1-like"/>
</dbReference>
<feature type="transmembrane region" description="Helical" evidence="8">
    <location>
        <begin position="729"/>
        <end position="751"/>
    </location>
</feature>
<evidence type="ECO:0000256" key="3">
    <source>
        <dbReference type="ARBA" id="ARBA00022679"/>
    </source>
</evidence>
<keyword evidence="8" id="KW-1133">Transmembrane helix</keyword>
<dbReference type="InterPro" id="IPR017441">
    <property type="entry name" value="Protein_kinase_ATP_BS"/>
</dbReference>
<dbReference type="Proteomes" id="UP001497444">
    <property type="component" value="Chromosome 16"/>
</dbReference>
<dbReference type="InterPro" id="IPR050122">
    <property type="entry name" value="RTK"/>
</dbReference>
<dbReference type="PROSITE" id="PS50011">
    <property type="entry name" value="PROTEIN_KINASE_DOM"/>
    <property type="match status" value="1"/>
</dbReference>
<protein>
    <recommendedName>
        <fullName evidence="9">Protein kinase domain-containing protein</fullName>
    </recommendedName>
</protein>
<accession>A0ABP0WE32</accession>